<dbReference type="PANTHER" id="PTHR33116:SF84">
    <property type="entry name" value="RNA-DIRECTED DNA POLYMERASE"/>
    <property type="match status" value="1"/>
</dbReference>
<name>A0AAV3PMD6_LITER</name>
<dbReference type="AlphaFoldDB" id="A0AAV3PMD6"/>
<dbReference type="Proteomes" id="UP001454036">
    <property type="component" value="Unassembled WGS sequence"/>
</dbReference>
<protein>
    <submittedName>
        <fullName evidence="1">Uncharacterized protein</fullName>
    </submittedName>
</protein>
<sequence>MYVAGLNDTKSHELSRILGIPLGALLVRYLGIPLVSEQLCYGDCRMLIDDIRKKIDGWGNKHFGFVGRLILINTVIFGKENYLCQSVYLPAAMVKEIDGMVRLFCGREWPRGGMRLKLASPLSLCLRRKEDWV</sequence>
<keyword evidence="2" id="KW-1185">Reference proteome</keyword>
<evidence type="ECO:0000313" key="2">
    <source>
        <dbReference type="Proteomes" id="UP001454036"/>
    </source>
</evidence>
<dbReference type="PANTHER" id="PTHR33116">
    <property type="entry name" value="REVERSE TRANSCRIPTASE ZINC-BINDING DOMAIN-CONTAINING PROTEIN-RELATED-RELATED"/>
    <property type="match status" value="1"/>
</dbReference>
<dbReference type="EMBL" id="BAABME010001929">
    <property type="protein sequence ID" value="GAA0152171.1"/>
    <property type="molecule type" value="Genomic_DNA"/>
</dbReference>
<comment type="caution">
    <text evidence="1">The sequence shown here is derived from an EMBL/GenBank/DDBJ whole genome shotgun (WGS) entry which is preliminary data.</text>
</comment>
<accession>A0AAV3PMD6</accession>
<reference evidence="1 2" key="1">
    <citation type="submission" date="2024-01" db="EMBL/GenBank/DDBJ databases">
        <title>The complete chloroplast genome sequence of Lithospermum erythrorhizon: insights into the phylogenetic relationship among Boraginaceae species and the maternal lineages of purple gromwells.</title>
        <authorList>
            <person name="Okada T."/>
            <person name="Watanabe K."/>
        </authorList>
    </citation>
    <scope>NUCLEOTIDE SEQUENCE [LARGE SCALE GENOMIC DNA]</scope>
</reference>
<organism evidence="1 2">
    <name type="scientific">Lithospermum erythrorhizon</name>
    <name type="common">Purple gromwell</name>
    <name type="synonym">Lithospermum officinale var. erythrorhizon</name>
    <dbReference type="NCBI Taxonomy" id="34254"/>
    <lineage>
        <taxon>Eukaryota</taxon>
        <taxon>Viridiplantae</taxon>
        <taxon>Streptophyta</taxon>
        <taxon>Embryophyta</taxon>
        <taxon>Tracheophyta</taxon>
        <taxon>Spermatophyta</taxon>
        <taxon>Magnoliopsida</taxon>
        <taxon>eudicotyledons</taxon>
        <taxon>Gunneridae</taxon>
        <taxon>Pentapetalae</taxon>
        <taxon>asterids</taxon>
        <taxon>lamiids</taxon>
        <taxon>Boraginales</taxon>
        <taxon>Boraginaceae</taxon>
        <taxon>Boraginoideae</taxon>
        <taxon>Lithospermeae</taxon>
        <taxon>Lithospermum</taxon>
    </lineage>
</organism>
<evidence type="ECO:0000313" key="1">
    <source>
        <dbReference type="EMBL" id="GAA0152171.1"/>
    </source>
</evidence>
<proteinExistence type="predicted"/>
<gene>
    <name evidence="1" type="ORF">LIER_10718</name>
</gene>